<feature type="signal peptide" evidence="1">
    <location>
        <begin position="1"/>
        <end position="21"/>
    </location>
</feature>
<dbReference type="InterPro" id="IPR007669">
    <property type="entry name" value="Chst-1-like"/>
</dbReference>
<sequence length="305" mass="36366">MTNIKLLLIIPIFIIINDKWFKILTVASNNGTCTNILKNHKCLKPSQSTTNNYFVLKKYKLNVCSIGKNFSSMIGAIFCYLFDDKHFLSKHKHLNEDFWATRACGKKITQKNFIKLSMKVNRKRVKHFKKYYKHFIIIRNPVERFLSGFTHLCIKTMNEHPSLSSCSNCKGNMECVLRNLYSKLKKYSHNREGTTNHMRIHFFPQTWLCEYNRFKSLYTIIKYDSNDKEGFYSSLLKLFKSQEVPDKKLDYINWEVHHLKSYHSTNGTSLLEKQRKILYKNSFLLKLLTIIYYDDFKEFNYDLPF</sequence>
<dbReference type="InterPro" id="IPR005331">
    <property type="entry name" value="Sulfotransferase"/>
</dbReference>
<keyword evidence="1" id="KW-0732">Signal</keyword>
<dbReference type="GO" id="GO:0047756">
    <property type="term" value="F:chondroitin 4-sulfotransferase activity"/>
    <property type="evidence" value="ECO:0007669"/>
    <property type="project" value="InterPro"/>
</dbReference>
<dbReference type="GO" id="GO:0050650">
    <property type="term" value="P:chondroitin sulfate proteoglycan biosynthetic process"/>
    <property type="evidence" value="ECO:0007669"/>
    <property type="project" value="InterPro"/>
</dbReference>
<protein>
    <submittedName>
        <fullName evidence="3">Sulfotransfer_1 domain-containing protein</fullName>
    </submittedName>
</protein>
<accession>A0A0N4Z601</accession>
<reference evidence="3" key="1">
    <citation type="submission" date="2017-02" db="UniProtKB">
        <authorList>
            <consortium name="WormBaseParasite"/>
        </authorList>
    </citation>
    <scope>IDENTIFICATION</scope>
</reference>
<proteinExistence type="predicted"/>
<name>A0A0N4Z601_PARTI</name>
<dbReference type="PANTHER" id="PTHR22900">
    <property type="entry name" value="PROTEIN CBG14245-RELATED"/>
    <property type="match status" value="1"/>
</dbReference>
<evidence type="ECO:0000256" key="1">
    <source>
        <dbReference type="SAM" id="SignalP"/>
    </source>
</evidence>
<feature type="chain" id="PRO_5005891160" evidence="1">
    <location>
        <begin position="22"/>
        <end position="305"/>
    </location>
</feature>
<dbReference type="GO" id="GO:1902884">
    <property type="term" value="P:positive regulation of response to oxidative stress"/>
    <property type="evidence" value="ECO:0007669"/>
    <property type="project" value="InterPro"/>
</dbReference>
<organism evidence="2 3">
    <name type="scientific">Parastrongyloides trichosuri</name>
    <name type="common">Possum-specific nematode worm</name>
    <dbReference type="NCBI Taxonomy" id="131310"/>
    <lineage>
        <taxon>Eukaryota</taxon>
        <taxon>Metazoa</taxon>
        <taxon>Ecdysozoa</taxon>
        <taxon>Nematoda</taxon>
        <taxon>Chromadorea</taxon>
        <taxon>Rhabditida</taxon>
        <taxon>Tylenchina</taxon>
        <taxon>Panagrolaimomorpha</taxon>
        <taxon>Strongyloidoidea</taxon>
        <taxon>Strongyloididae</taxon>
        <taxon>Parastrongyloides</taxon>
    </lineage>
</organism>
<dbReference type="Pfam" id="PF03567">
    <property type="entry name" value="Sulfotransfer_2"/>
    <property type="match status" value="1"/>
</dbReference>
<dbReference type="GO" id="GO:0016020">
    <property type="term" value="C:membrane"/>
    <property type="evidence" value="ECO:0007669"/>
    <property type="project" value="InterPro"/>
</dbReference>
<evidence type="ECO:0000313" key="2">
    <source>
        <dbReference type="Proteomes" id="UP000038045"/>
    </source>
</evidence>
<evidence type="ECO:0000313" key="3">
    <source>
        <dbReference type="WBParaSite" id="PTRK_0000254400.1"/>
    </source>
</evidence>
<keyword evidence="2" id="KW-1185">Reference proteome</keyword>
<dbReference type="AlphaFoldDB" id="A0A0N4Z601"/>
<dbReference type="WBParaSite" id="PTRK_0000254400.1">
    <property type="protein sequence ID" value="PTRK_0000254400.1"/>
    <property type="gene ID" value="PTRK_0000254400"/>
</dbReference>
<dbReference type="PANTHER" id="PTHR22900:SF5">
    <property type="entry name" value="PROTEIN CBG14245"/>
    <property type="match status" value="1"/>
</dbReference>
<dbReference type="Proteomes" id="UP000038045">
    <property type="component" value="Unplaced"/>
</dbReference>